<dbReference type="EMBL" id="QYBC01000006">
    <property type="protein sequence ID" value="RYB05696.1"/>
    <property type="molecule type" value="Genomic_DNA"/>
</dbReference>
<reference evidence="2 3" key="1">
    <citation type="submission" date="2018-09" db="EMBL/GenBank/DDBJ databases">
        <authorList>
            <person name="Grouzdev D.S."/>
            <person name="Krutkina M.S."/>
        </authorList>
    </citation>
    <scope>NUCLEOTIDE SEQUENCE [LARGE SCALE GENOMIC DNA]</scope>
    <source>
        <strain evidence="2 3">RmlP001</strain>
    </source>
</reference>
<dbReference type="Proteomes" id="UP000289411">
    <property type="component" value="Unassembled WGS sequence"/>
</dbReference>
<dbReference type="RefSeq" id="WP_129218804.1">
    <property type="nucleotide sequence ID" value="NZ_QYBC01000006.1"/>
</dbReference>
<dbReference type="Pfam" id="PF11003">
    <property type="entry name" value="DUF2842"/>
    <property type="match status" value="1"/>
</dbReference>
<gene>
    <name evidence="2" type="ORF">D3272_08910</name>
</gene>
<dbReference type="InterPro" id="IPR021265">
    <property type="entry name" value="DUF2842"/>
</dbReference>
<evidence type="ECO:0000313" key="3">
    <source>
        <dbReference type="Proteomes" id="UP000289411"/>
    </source>
</evidence>
<keyword evidence="1" id="KW-1133">Transmembrane helix</keyword>
<sequence length="73" mass="7930">MRRRSRKFIGAGAMLLFVMVYAVCAMVAAEANAIRTAPGPVQAMVYAVLGLAWVLPLLPLIAWMEKPDPEVEG</sequence>
<keyword evidence="1" id="KW-0812">Transmembrane</keyword>
<feature type="transmembrane region" description="Helical" evidence="1">
    <location>
        <begin position="43"/>
        <end position="63"/>
    </location>
</feature>
<comment type="caution">
    <text evidence="2">The sequence shown here is derived from an EMBL/GenBank/DDBJ whole genome shotgun (WGS) entry which is preliminary data.</text>
</comment>
<keyword evidence="3" id="KW-1185">Reference proteome</keyword>
<evidence type="ECO:0000256" key="1">
    <source>
        <dbReference type="SAM" id="Phobius"/>
    </source>
</evidence>
<protein>
    <submittedName>
        <fullName evidence="2">DUF2842 domain-containing protein</fullName>
    </submittedName>
</protein>
<dbReference type="AlphaFoldDB" id="A0A4Q2RDA6"/>
<organism evidence="2 3">
    <name type="scientific">Lichenibacterium ramalinae</name>
    <dbReference type="NCBI Taxonomy" id="2316527"/>
    <lineage>
        <taxon>Bacteria</taxon>
        <taxon>Pseudomonadati</taxon>
        <taxon>Pseudomonadota</taxon>
        <taxon>Alphaproteobacteria</taxon>
        <taxon>Hyphomicrobiales</taxon>
        <taxon>Lichenihabitantaceae</taxon>
        <taxon>Lichenibacterium</taxon>
    </lineage>
</organism>
<name>A0A4Q2RDA6_9HYPH</name>
<evidence type="ECO:0000313" key="2">
    <source>
        <dbReference type="EMBL" id="RYB05696.1"/>
    </source>
</evidence>
<reference evidence="2 3" key="2">
    <citation type="submission" date="2019-02" db="EMBL/GenBank/DDBJ databases">
        <title>'Lichenibacterium ramalinii' gen. nov. sp. nov., 'Lichenibacterium minor' gen. nov. sp. nov.</title>
        <authorList>
            <person name="Pankratov T."/>
        </authorList>
    </citation>
    <scope>NUCLEOTIDE SEQUENCE [LARGE SCALE GENOMIC DNA]</scope>
    <source>
        <strain evidence="2 3">RmlP001</strain>
    </source>
</reference>
<keyword evidence="1" id="KW-0472">Membrane</keyword>
<proteinExistence type="predicted"/>
<accession>A0A4Q2RDA6</accession>